<dbReference type="SUPFAM" id="SSF52266">
    <property type="entry name" value="SGNH hydrolase"/>
    <property type="match status" value="1"/>
</dbReference>
<dbReference type="PANTHER" id="PTHR30383">
    <property type="entry name" value="THIOESTERASE 1/PROTEASE 1/LYSOPHOSPHOLIPASE L1"/>
    <property type="match status" value="1"/>
</dbReference>
<feature type="domain" description="Alpha-L-arabinofuranosidase B catalytic" evidence="1">
    <location>
        <begin position="159"/>
        <end position="232"/>
    </location>
</feature>
<dbReference type="PANTHER" id="PTHR30383:SF5">
    <property type="entry name" value="SGNH HYDROLASE-TYPE ESTERASE DOMAIN-CONTAINING PROTEIN"/>
    <property type="match status" value="1"/>
</dbReference>
<organism evidence="2 3">
    <name type="scientific">Rhodovarius crocodyli</name>
    <dbReference type="NCBI Taxonomy" id="1979269"/>
    <lineage>
        <taxon>Bacteria</taxon>
        <taxon>Pseudomonadati</taxon>
        <taxon>Pseudomonadota</taxon>
        <taxon>Alphaproteobacteria</taxon>
        <taxon>Acetobacterales</taxon>
        <taxon>Roseomonadaceae</taxon>
        <taxon>Rhodovarius</taxon>
    </lineage>
</organism>
<proteinExistence type="predicted"/>
<evidence type="ECO:0000313" key="3">
    <source>
        <dbReference type="Proteomes" id="UP000282957"/>
    </source>
</evidence>
<comment type="caution">
    <text evidence="2">The sequence shown here is derived from an EMBL/GenBank/DDBJ whole genome shotgun (WGS) entry which is preliminary data.</text>
</comment>
<evidence type="ECO:0000259" key="1">
    <source>
        <dbReference type="Pfam" id="PF09206"/>
    </source>
</evidence>
<gene>
    <name evidence="2" type="ORF">EOD42_23195</name>
</gene>
<dbReference type="CDD" id="cd00229">
    <property type="entry name" value="SGNH_hydrolase"/>
    <property type="match status" value="1"/>
</dbReference>
<reference evidence="2 3" key="1">
    <citation type="submission" date="2019-01" db="EMBL/GenBank/DDBJ databases">
        <authorList>
            <person name="Chen W.-M."/>
        </authorList>
    </citation>
    <scope>NUCLEOTIDE SEQUENCE [LARGE SCALE GENOMIC DNA]</scope>
    <source>
        <strain evidence="2 3">CCP-6</strain>
    </source>
</reference>
<dbReference type="InterPro" id="IPR013320">
    <property type="entry name" value="ConA-like_dom_sf"/>
</dbReference>
<dbReference type="InterPro" id="IPR015289">
    <property type="entry name" value="A-L-arabinofuranosidase_B_cat"/>
</dbReference>
<dbReference type="OrthoDB" id="9794725at2"/>
<dbReference type="GO" id="GO:0004622">
    <property type="term" value="F:phosphatidylcholine lysophospholipase activity"/>
    <property type="evidence" value="ECO:0007669"/>
    <property type="project" value="TreeGrafter"/>
</dbReference>
<keyword evidence="3" id="KW-1185">Reference proteome</keyword>
<dbReference type="AlphaFoldDB" id="A0A437LZ70"/>
<dbReference type="GO" id="GO:0031221">
    <property type="term" value="P:arabinan metabolic process"/>
    <property type="evidence" value="ECO:0007669"/>
    <property type="project" value="InterPro"/>
</dbReference>
<name>A0A437LZ70_9PROT</name>
<dbReference type="Pfam" id="PF09206">
    <property type="entry name" value="ArabFuran-catal"/>
    <property type="match status" value="1"/>
</dbReference>
<dbReference type="InterPro" id="IPR001087">
    <property type="entry name" value="GDSL"/>
</dbReference>
<dbReference type="GO" id="GO:0046556">
    <property type="term" value="F:alpha-L-arabinofuranosidase activity"/>
    <property type="evidence" value="ECO:0007669"/>
    <property type="project" value="InterPro"/>
</dbReference>
<dbReference type="SUPFAM" id="SSF49899">
    <property type="entry name" value="Concanavalin A-like lectins/glucanases"/>
    <property type="match status" value="1"/>
</dbReference>
<protein>
    <recommendedName>
        <fullName evidence="1">Alpha-L-arabinofuranosidase B catalytic domain-containing protein</fullName>
    </recommendedName>
</protein>
<dbReference type="Gene3D" id="2.60.120.200">
    <property type="match status" value="1"/>
</dbReference>
<dbReference type="EMBL" id="SACL01000012">
    <property type="protein sequence ID" value="RVT90710.1"/>
    <property type="molecule type" value="Genomic_DNA"/>
</dbReference>
<sequence>MRITAPGVGYGTFRSYLRNSYLPAAGLRAPVASDDLGFGYANASEGRLSGVYVSAGGSGYTAATVTFAAPSSGTTATGIALVQGGAVVAIQITNPGSGYTTNPTVTITGDGSGAAATAFRRQTTLWNNNGQIFAPFRTTSGKAAWQRRSPGTLPGTPAAVYGLIRLIPDYAGPAIRLVRTSDSTTLDVPFLADGTPDWALVDRWAAGTTVRISIAYDQTTGAAHMTQATAAARPYIDAMNTLDGLVQGRMIRHDGPNFNTGVTNNSLSIPAGLTTSTSGVSVFMVARCPGAMVNTPLVELYHATTPFRLGVSGSSFLYNVQGGGQSKLTHVRAPATLAVYGATVGATNATRLFLDNAHATQNSMTAASMAGGTVGTWSDGTGSDFEWAALVIYQSELSEADRETVQACLTSRFGIVPQNQDTIIARGDSITFGLKATLIRTPTKLWMQRLGLPARFVSLSRSGETAANFAPATAAYLIRELRPGARNNVILWSLGTNDIVNNGTSAADLFELGMQAMDIVNAYADARGFARPRWVWGTIIPRGVFTAPQIVIKDAYNALVRANTGRNRIDAIADYAADPVMGAAGWPSDSTTSADGTHPNDNGYSIMAQIASDAIRPIWDFGAGVS</sequence>
<dbReference type="RefSeq" id="WP_127789977.1">
    <property type="nucleotide sequence ID" value="NZ_SACL01000012.1"/>
</dbReference>
<dbReference type="InterPro" id="IPR051532">
    <property type="entry name" value="Ester_Hydrolysis_Enzymes"/>
</dbReference>
<evidence type="ECO:0000313" key="2">
    <source>
        <dbReference type="EMBL" id="RVT90710.1"/>
    </source>
</evidence>
<dbReference type="Gene3D" id="3.40.50.1110">
    <property type="entry name" value="SGNH hydrolase"/>
    <property type="match status" value="1"/>
</dbReference>
<accession>A0A437LZ70</accession>
<dbReference type="Pfam" id="PF00657">
    <property type="entry name" value="Lipase_GDSL"/>
    <property type="match status" value="1"/>
</dbReference>
<dbReference type="InterPro" id="IPR036514">
    <property type="entry name" value="SGNH_hydro_sf"/>
</dbReference>
<dbReference type="Proteomes" id="UP000282957">
    <property type="component" value="Unassembled WGS sequence"/>
</dbReference>